<keyword evidence="3" id="KW-1185">Reference proteome</keyword>
<dbReference type="EMBL" id="JAESND010000001">
    <property type="protein sequence ID" value="MBM3114914.1"/>
    <property type="molecule type" value="Genomic_DNA"/>
</dbReference>
<reference evidence="2 3" key="1">
    <citation type="submission" date="2021-01" db="EMBL/GenBank/DDBJ databases">
        <title>Draft Genome Sequence and Polyhydroxyalkanoate Biosynthetic Potential of Jeongeupia naejangsanensis Type Strain DSM 24253.</title>
        <authorList>
            <person name="Turrini P."/>
            <person name="Artuso I."/>
            <person name="Lugli G.A."/>
            <person name="Frangipani E."/>
            <person name="Ventura M."/>
            <person name="Visca P."/>
        </authorList>
    </citation>
    <scope>NUCLEOTIDE SEQUENCE [LARGE SCALE GENOMIC DNA]</scope>
    <source>
        <strain evidence="2 3">DSM 24253</strain>
    </source>
</reference>
<comment type="caution">
    <text evidence="2">The sequence shown here is derived from an EMBL/GenBank/DDBJ whole genome shotgun (WGS) entry which is preliminary data.</text>
</comment>
<dbReference type="Proteomes" id="UP000809431">
    <property type="component" value="Unassembled WGS sequence"/>
</dbReference>
<dbReference type="RefSeq" id="WP_203536573.1">
    <property type="nucleotide sequence ID" value="NZ_JAESND010000001.1"/>
</dbReference>
<gene>
    <name evidence="2" type="ORF">JMJ54_03635</name>
</gene>
<dbReference type="InterPro" id="IPR057691">
    <property type="entry name" value="DUF7931"/>
</dbReference>
<organism evidence="2 3">
    <name type="scientific">Jeongeupia naejangsanensis</name>
    <dbReference type="NCBI Taxonomy" id="613195"/>
    <lineage>
        <taxon>Bacteria</taxon>
        <taxon>Pseudomonadati</taxon>
        <taxon>Pseudomonadota</taxon>
        <taxon>Betaproteobacteria</taxon>
        <taxon>Neisseriales</taxon>
        <taxon>Chitinibacteraceae</taxon>
        <taxon>Jeongeupia</taxon>
    </lineage>
</organism>
<evidence type="ECO:0000313" key="3">
    <source>
        <dbReference type="Proteomes" id="UP000809431"/>
    </source>
</evidence>
<feature type="domain" description="DUF7931" evidence="1">
    <location>
        <begin position="18"/>
        <end position="159"/>
    </location>
</feature>
<evidence type="ECO:0000259" key="1">
    <source>
        <dbReference type="Pfam" id="PF25559"/>
    </source>
</evidence>
<proteinExistence type="predicted"/>
<sequence>MASFTLPADPPVAIDRHRDYADAFATLIASARRTLWLAEDDFRIADLGSRAVCDALWAFFVHGGELKLAAWRTGYLASDAPRFIQLRDRFGHRMQLLRVAEDCGLAAQGLAIADAQHYLKRHHADWPHGELGSSAANVALLQQQFDELWVNARPESAWNRLYI</sequence>
<evidence type="ECO:0000313" key="2">
    <source>
        <dbReference type="EMBL" id="MBM3114914.1"/>
    </source>
</evidence>
<dbReference type="Pfam" id="PF25559">
    <property type="entry name" value="DUF7931"/>
    <property type="match status" value="1"/>
</dbReference>
<protein>
    <recommendedName>
        <fullName evidence="1">DUF7931 domain-containing protein</fullName>
    </recommendedName>
</protein>
<name>A0ABS2BH27_9NEIS</name>
<accession>A0ABS2BH27</accession>